<dbReference type="InParanoid" id="B9S8B1"/>
<evidence type="ECO:0000256" key="1">
    <source>
        <dbReference type="SAM" id="SignalP"/>
    </source>
</evidence>
<keyword evidence="1" id="KW-0732">Signal</keyword>
<name>B9S8B1_RICCO</name>
<feature type="signal peptide" evidence="1">
    <location>
        <begin position="1"/>
        <end position="19"/>
    </location>
</feature>
<sequence>MPPTISFLILASIVSINLTKEYPEECGIVTHEVQQATENFYKSSKLGPGAFGSVYKDTVSEGWNIAKKIFNLRLEDENKSNSTSKSHQNQIKPRFSSGLRKWLYSRLLFRSIAKMDHNLCCFFDIGDVYTIPVVHCDLKPSNILLDGELLHMWMILALQNYRSFGIILMETFARENPPMICLLEKRA</sequence>
<dbReference type="PANTHER" id="PTHR48055:SF36">
    <property type="entry name" value="PROTEIN KINASE, PLANT-TYPE, PUTATIVE-RELATED"/>
    <property type="match status" value="1"/>
</dbReference>
<keyword evidence="3" id="KW-1185">Reference proteome</keyword>
<evidence type="ECO:0000313" key="2">
    <source>
        <dbReference type="EMBL" id="EEF40088.1"/>
    </source>
</evidence>
<proteinExistence type="predicted"/>
<dbReference type="SUPFAM" id="SSF56112">
    <property type="entry name" value="Protein kinase-like (PK-like)"/>
    <property type="match status" value="1"/>
</dbReference>
<evidence type="ECO:0000313" key="3">
    <source>
        <dbReference type="Proteomes" id="UP000008311"/>
    </source>
</evidence>
<organism evidence="2 3">
    <name type="scientific">Ricinus communis</name>
    <name type="common">Castor bean</name>
    <dbReference type="NCBI Taxonomy" id="3988"/>
    <lineage>
        <taxon>Eukaryota</taxon>
        <taxon>Viridiplantae</taxon>
        <taxon>Streptophyta</taxon>
        <taxon>Embryophyta</taxon>
        <taxon>Tracheophyta</taxon>
        <taxon>Spermatophyta</taxon>
        <taxon>Magnoliopsida</taxon>
        <taxon>eudicotyledons</taxon>
        <taxon>Gunneridae</taxon>
        <taxon>Pentapetalae</taxon>
        <taxon>rosids</taxon>
        <taxon>fabids</taxon>
        <taxon>Malpighiales</taxon>
        <taxon>Euphorbiaceae</taxon>
        <taxon>Acalyphoideae</taxon>
        <taxon>Acalypheae</taxon>
        <taxon>Ricinus</taxon>
    </lineage>
</organism>
<gene>
    <name evidence="2" type="ORF">RCOM_1250120</name>
</gene>
<reference evidence="3" key="1">
    <citation type="journal article" date="2010" name="Nat. Biotechnol.">
        <title>Draft genome sequence of the oilseed species Ricinus communis.</title>
        <authorList>
            <person name="Chan A.P."/>
            <person name="Crabtree J."/>
            <person name="Zhao Q."/>
            <person name="Lorenzi H."/>
            <person name="Orvis J."/>
            <person name="Puiu D."/>
            <person name="Melake-Berhan A."/>
            <person name="Jones K.M."/>
            <person name="Redman J."/>
            <person name="Chen G."/>
            <person name="Cahoon E.B."/>
            <person name="Gedil M."/>
            <person name="Stanke M."/>
            <person name="Haas B.J."/>
            <person name="Wortman J.R."/>
            <person name="Fraser-Liggett C.M."/>
            <person name="Ravel J."/>
            <person name="Rabinowicz P.D."/>
        </authorList>
    </citation>
    <scope>NUCLEOTIDE SEQUENCE [LARGE SCALE GENOMIC DNA]</scope>
    <source>
        <strain evidence="3">cv. Hale</strain>
    </source>
</reference>
<dbReference type="STRING" id="3988.B9S8B1"/>
<evidence type="ECO:0008006" key="4">
    <source>
        <dbReference type="Google" id="ProtNLM"/>
    </source>
</evidence>
<dbReference type="InterPro" id="IPR011009">
    <property type="entry name" value="Kinase-like_dom_sf"/>
</dbReference>
<dbReference type="PANTHER" id="PTHR48055">
    <property type="entry name" value="LEUCINE-RICH REPEAT RECEPTOR PROTEIN KINASE EMS1"/>
    <property type="match status" value="1"/>
</dbReference>
<dbReference type="Proteomes" id="UP000008311">
    <property type="component" value="Unassembled WGS sequence"/>
</dbReference>
<dbReference type="InterPro" id="IPR051564">
    <property type="entry name" value="LRR_receptor-like_kinase"/>
</dbReference>
<dbReference type="Gene3D" id="3.30.200.20">
    <property type="entry name" value="Phosphorylase Kinase, domain 1"/>
    <property type="match status" value="1"/>
</dbReference>
<protein>
    <recommendedName>
        <fullName evidence="4">Protein kinase domain-containing protein</fullName>
    </recommendedName>
</protein>
<dbReference type="AlphaFoldDB" id="B9S8B1"/>
<accession>B9S8B1</accession>
<feature type="chain" id="PRO_5002891242" description="Protein kinase domain-containing protein" evidence="1">
    <location>
        <begin position="20"/>
        <end position="187"/>
    </location>
</feature>
<dbReference type="EMBL" id="EQ973891">
    <property type="protein sequence ID" value="EEF40088.1"/>
    <property type="molecule type" value="Genomic_DNA"/>
</dbReference>